<dbReference type="EMBL" id="LANI01000025">
    <property type="protein sequence ID" value="KKJ75848.1"/>
    <property type="molecule type" value="Genomic_DNA"/>
</dbReference>
<sequence>MAQGSDVSILSHILKPGVAATVWQRDLSVDFSNWIKGLSPENLPQFRSLVTVDALENSVHAACDLSHTPAGKHRDMLAGDIAALGFIMSEIMGSPLLHVRLEVVNTDACRKFHVDNMTARMLCTYLGRGTQIAQRGAESSPVTVSAGDATLLRGARWPGKEETTIQHRSPPIAGTGETRLLLAIDPGSDYKPEIVYN</sequence>
<organism evidence="1 2">
    <name type="scientific">Kiloniella litopenaei</name>
    <dbReference type="NCBI Taxonomy" id="1549748"/>
    <lineage>
        <taxon>Bacteria</taxon>
        <taxon>Pseudomonadati</taxon>
        <taxon>Pseudomonadota</taxon>
        <taxon>Alphaproteobacteria</taxon>
        <taxon>Rhodospirillales</taxon>
        <taxon>Kiloniellaceae</taxon>
        <taxon>Kiloniella</taxon>
    </lineage>
</organism>
<dbReference type="STRING" id="1549748.WH95_16500"/>
<keyword evidence="2" id="KW-1185">Reference proteome</keyword>
<comment type="caution">
    <text evidence="1">The sequence shown here is derived from an EMBL/GenBank/DDBJ whole genome shotgun (WGS) entry which is preliminary data.</text>
</comment>
<dbReference type="PATRIC" id="fig|1549748.8.peg.2066"/>
<accession>A0A0M2R8I1</accession>
<dbReference type="InterPro" id="IPR014955">
    <property type="entry name" value="DUF1826"/>
</dbReference>
<proteinExistence type="predicted"/>
<evidence type="ECO:0000313" key="2">
    <source>
        <dbReference type="Proteomes" id="UP000034491"/>
    </source>
</evidence>
<name>A0A0M2R8I1_9PROT</name>
<gene>
    <name evidence="1" type="ORF">WH95_16500</name>
</gene>
<dbReference type="Pfam" id="PF08856">
    <property type="entry name" value="DUF1826"/>
    <property type="match status" value="1"/>
</dbReference>
<dbReference type="AlphaFoldDB" id="A0A0M2R8I1"/>
<dbReference type="Proteomes" id="UP000034491">
    <property type="component" value="Unassembled WGS sequence"/>
</dbReference>
<evidence type="ECO:0000313" key="1">
    <source>
        <dbReference type="EMBL" id="KKJ75848.1"/>
    </source>
</evidence>
<protein>
    <recommendedName>
        <fullName evidence="3">DUF1826 domain-containing protein</fullName>
    </recommendedName>
</protein>
<reference evidence="1 2" key="1">
    <citation type="submission" date="2015-03" db="EMBL/GenBank/DDBJ databases">
        <title>Genome sequence of Kiloniella sp. P1-1, isolated from the gut microflora of Pacific white shrimp, Penaeus vannamei.</title>
        <authorList>
            <person name="Shao Z."/>
            <person name="Wang L."/>
            <person name="Li X."/>
        </authorList>
    </citation>
    <scope>NUCLEOTIDE SEQUENCE [LARGE SCALE GENOMIC DNA]</scope>
    <source>
        <strain evidence="1 2">P1-1</strain>
    </source>
</reference>
<evidence type="ECO:0008006" key="3">
    <source>
        <dbReference type="Google" id="ProtNLM"/>
    </source>
</evidence>